<evidence type="ECO:0000256" key="1">
    <source>
        <dbReference type="ARBA" id="ARBA00023125"/>
    </source>
</evidence>
<gene>
    <name evidence="3" type="ORF">ACFOUW_34195</name>
</gene>
<organism evidence="3 4">
    <name type="scientific">Tenggerimyces flavus</name>
    <dbReference type="NCBI Taxonomy" id="1708749"/>
    <lineage>
        <taxon>Bacteria</taxon>
        <taxon>Bacillati</taxon>
        <taxon>Actinomycetota</taxon>
        <taxon>Actinomycetes</taxon>
        <taxon>Propionibacteriales</taxon>
        <taxon>Nocardioidaceae</taxon>
        <taxon>Tenggerimyces</taxon>
    </lineage>
</organism>
<dbReference type="Pfam" id="PF13411">
    <property type="entry name" value="MerR_1"/>
    <property type="match status" value="1"/>
</dbReference>
<dbReference type="EMBL" id="JBHRZH010000044">
    <property type="protein sequence ID" value="MFC3765929.1"/>
    <property type="molecule type" value="Genomic_DNA"/>
</dbReference>
<evidence type="ECO:0000313" key="4">
    <source>
        <dbReference type="Proteomes" id="UP001595699"/>
    </source>
</evidence>
<dbReference type="RefSeq" id="WP_205119602.1">
    <property type="nucleotide sequence ID" value="NZ_JAFBCM010000001.1"/>
</dbReference>
<sequence>MLIGELAARTGVPTRLLRYYEEQGLLEPSRLPNGYRSYDDGLIERVTQIRGLIDAGVPTRIIREILPCLDDPTTFHVFDSSPELVASLREYHDQLDARVRCLARNRDALATYLAAVHPH</sequence>
<dbReference type="SMART" id="SM00422">
    <property type="entry name" value="HTH_MERR"/>
    <property type="match status" value="1"/>
</dbReference>
<dbReference type="PANTHER" id="PTHR30204:SF93">
    <property type="entry name" value="HTH MERR-TYPE DOMAIN-CONTAINING PROTEIN"/>
    <property type="match status" value="1"/>
</dbReference>
<dbReference type="PRINTS" id="PR00040">
    <property type="entry name" value="HTHMERR"/>
</dbReference>
<dbReference type="CDD" id="cd01282">
    <property type="entry name" value="HTH_MerR-like_sg3"/>
    <property type="match status" value="1"/>
</dbReference>
<evidence type="ECO:0000259" key="2">
    <source>
        <dbReference type="PROSITE" id="PS50937"/>
    </source>
</evidence>
<dbReference type="Gene3D" id="1.10.1660.10">
    <property type="match status" value="1"/>
</dbReference>
<feature type="domain" description="HTH merR-type" evidence="2">
    <location>
        <begin position="1"/>
        <end position="68"/>
    </location>
</feature>
<evidence type="ECO:0000313" key="3">
    <source>
        <dbReference type="EMBL" id="MFC3765929.1"/>
    </source>
</evidence>
<dbReference type="PROSITE" id="PS50937">
    <property type="entry name" value="HTH_MERR_2"/>
    <property type="match status" value="1"/>
</dbReference>
<reference evidence="4" key="1">
    <citation type="journal article" date="2019" name="Int. J. Syst. Evol. Microbiol.">
        <title>The Global Catalogue of Microorganisms (GCM) 10K type strain sequencing project: providing services to taxonomists for standard genome sequencing and annotation.</title>
        <authorList>
            <consortium name="The Broad Institute Genomics Platform"/>
            <consortium name="The Broad Institute Genome Sequencing Center for Infectious Disease"/>
            <person name="Wu L."/>
            <person name="Ma J."/>
        </authorList>
    </citation>
    <scope>NUCLEOTIDE SEQUENCE [LARGE SCALE GENOMIC DNA]</scope>
    <source>
        <strain evidence="4">CGMCC 4.7241</strain>
    </source>
</reference>
<protein>
    <submittedName>
        <fullName evidence="3">MerR family transcriptional regulator</fullName>
    </submittedName>
</protein>
<dbReference type="InterPro" id="IPR009061">
    <property type="entry name" value="DNA-bd_dom_put_sf"/>
</dbReference>
<keyword evidence="1" id="KW-0238">DNA-binding</keyword>
<dbReference type="InterPro" id="IPR047057">
    <property type="entry name" value="MerR_fam"/>
</dbReference>
<name>A0ABV7YNX5_9ACTN</name>
<dbReference type="Proteomes" id="UP001595699">
    <property type="component" value="Unassembled WGS sequence"/>
</dbReference>
<accession>A0ABV7YNX5</accession>
<keyword evidence="4" id="KW-1185">Reference proteome</keyword>
<proteinExistence type="predicted"/>
<dbReference type="SUPFAM" id="SSF46955">
    <property type="entry name" value="Putative DNA-binding domain"/>
    <property type="match status" value="1"/>
</dbReference>
<dbReference type="PANTHER" id="PTHR30204">
    <property type="entry name" value="REDOX-CYCLING DRUG-SENSING TRANSCRIPTIONAL ACTIVATOR SOXR"/>
    <property type="match status" value="1"/>
</dbReference>
<dbReference type="InterPro" id="IPR000551">
    <property type="entry name" value="MerR-type_HTH_dom"/>
</dbReference>
<comment type="caution">
    <text evidence="3">The sequence shown here is derived from an EMBL/GenBank/DDBJ whole genome shotgun (WGS) entry which is preliminary data.</text>
</comment>